<feature type="domain" description="SpoVT-AbrB" evidence="8">
    <location>
        <begin position="5"/>
        <end position="47"/>
    </location>
</feature>
<evidence type="ECO:0000259" key="8">
    <source>
        <dbReference type="PROSITE" id="PS51740"/>
    </source>
</evidence>
<accession>A0A6J4IUN7</accession>
<reference evidence="9" key="1">
    <citation type="submission" date="2020-02" db="EMBL/GenBank/DDBJ databases">
        <authorList>
            <person name="Meier V. D."/>
        </authorList>
    </citation>
    <scope>NUCLEOTIDE SEQUENCE</scope>
    <source>
        <strain evidence="9">AVDCRST_MAG63</strain>
    </source>
</reference>
<dbReference type="GO" id="GO:0003700">
    <property type="term" value="F:DNA-binding transcription factor activity"/>
    <property type="evidence" value="ECO:0007669"/>
    <property type="project" value="UniProtKB-UniRule"/>
</dbReference>
<dbReference type="PANTHER" id="PTHR34701">
    <property type="entry name" value="TRANSCRIPTIONAL REGULATOR MRAZ"/>
    <property type="match status" value="1"/>
</dbReference>
<keyword evidence="6 7" id="KW-0804">Transcription</keyword>
<dbReference type="Gene3D" id="3.40.1550.20">
    <property type="entry name" value="Transcriptional regulator MraZ domain"/>
    <property type="match status" value="1"/>
</dbReference>
<keyword evidence="9" id="KW-0132">Cell division</keyword>
<comment type="subcellular location">
    <subcellularLocation>
        <location evidence="7">Cytoplasm</location>
        <location evidence="7">Nucleoid</location>
    </subcellularLocation>
</comment>
<comment type="subunit">
    <text evidence="7">Forms oligomers.</text>
</comment>
<evidence type="ECO:0000256" key="2">
    <source>
        <dbReference type="ARBA" id="ARBA00022490"/>
    </source>
</evidence>
<dbReference type="InterPro" id="IPR007159">
    <property type="entry name" value="SpoVT-AbrB_dom"/>
</dbReference>
<dbReference type="InterPro" id="IPR035642">
    <property type="entry name" value="MraZ_N"/>
</dbReference>
<keyword evidence="4 7" id="KW-0805">Transcription regulation</keyword>
<feature type="domain" description="SpoVT-AbrB" evidence="8">
    <location>
        <begin position="76"/>
        <end position="119"/>
    </location>
</feature>
<dbReference type="AlphaFoldDB" id="A0A6J4IUN7"/>
<dbReference type="PANTHER" id="PTHR34701:SF1">
    <property type="entry name" value="TRANSCRIPTIONAL REGULATOR MRAZ"/>
    <property type="match status" value="1"/>
</dbReference>
<dbReference type="InterPro" id="IPR035644">
    <property type="entry name" value="MraZ_C"/>
</dbReference>
<dbReference type="Pfam" id="PF02381">
    <property type="entry name" value="MraZ"/>
    <property type="match status" value="2"/>
</dbReference>
<evidence type="ECO:0000256" key="6">
    <source>
        <dbReference type="ARBA" id="ARBA00023163"/>
    </source>
</evidence>
<keyword evidence="9" id="KW-0131">Cell cycle</keyword>
<dbReference type="CDD" id="cd16321">
    <property type="entry name" value="MraZ_C"/>
    <property type="match status" value="1"/>
</dbReference>
<dbReference type="SUPFAM" id="SSF89447">
    <property type="entry name" value="AbrB/MazE/MraZ-like"/>
    <property type="match status" value="1"/>
</dbReference>
<dbReference type="HAMAP" id="MF_01008">
    <property type="entry name" value="MraZ"/>
    <property type="match status" value="1"/>
</dbReference>
<evidence type="ECO:0000256" key="7">
    <source>
        <dbReference type="HAMAP-Rule" id="MF_01008"/>
    </source>
</evidence>
<dbReference type="GO" id="GO:0051301">
    <property type="term" value="P:cell division"/>
    <property type="evidence" value="ECO:0007669"/>
    <property type="project" value="UniProtKB-KW"/>
</dbReference>
<protein>
    <recommendedName>
        <fullName evidence="1 7">Transcriptional regulator MraZ</fullName>
    </recommendedName>
</protein>
<dbReference type="InterPro" id="IPR020603">
    <property type="entry name" value="MraZ_dom"/>
</dbReference>
<dbReference type="PROSITE" id="PS51740">
    <property type="entry name" value="SPOVT_ABRB"/>
    <property type="match status" value="2"/>
</dbReference>
<dbReference type="GO" id="GO:2000143">
    <property type="term" value="P:negative regulation of DNA-templated transcription initiation"/>
    <property type="evidence" value="ECO:0007669"/>
    <property type="project" value="TreeGrafter"/>
</dbReference>
<evidence type="ECO:0000256" key="1">
    <source>
        <dbReference type="ARBA" id="ARBA00013860"/>
    </source>
</evidence>
<dbReference type="CDD" id="cd16320">
    <property type="entry name" value="MraZ_N"/>
    <property type="match status" value="1"/>
</dbReference>
<dbReference type="InterPro" id="IPR038619">
    <property type="entry name" value="MraZ_sf"/>
</dbReference>
<proteinExistence type="inferred from homology"/>
<keyword evidence="5 7" id="KW-0238">DNA-binding</keyword>
<evidence type="ECO:0000256" key="4">
    <source>
        <dbReference type="ARBA" id="ARBA00023015"/>
    </source>
</evidence>
<dbReference type="EMBL" id="CADCTO010000324">
    <property type="protein sequence ID" value="CAA9262490.1"/>
    <property type="molecule type" value="Genomic_DNA"/>
</dbReference>
<dbReference type="NCBIfam" id="TIGR00242">
    <property type="entry name" value="division/cell wall cluster transcriptional repressor MraZ"/>
    <property type="match status" value="1"/>
</dbReference>
<evidence type="ECO:0000256" key="3">
    <source>
        <dbReference type="ARBA" id="ARBA00022737"/>
    </source>
</evidence>
<keyword evidence="3" id="KW-0677">Repeat</keyword>
<comment type="similarity">
    <text evidence="7">Belongs to the MraZ family.</text>
</comment>
<dbReference type="GO" id="GO:0000976">
    <property type="term" value="F:transcription cis-regulatory region binding"/>
    <property type="evidence" value="ECO:0007669"/>
    <property type="project" value="TreeGrafter"/>
</dbReference>
<evidence type="ECO:0000256" key="5">
    <source>
        <dbReference type="ARBA" id="ARBA00023125"/>
    </source>
</evidence>
<gene>
    <name evidence="7" type="primary">mraZ</name>
    <name evidence="9" type="ORF">AVDCRST_MAG63-3210</name>
</gene>
<organism evidence="9">
    <name type="scientific">uncultured Armatimonadetes bacterium</name>
    <dbReference type="NCBI Taxonomy" id="157466"/>
    <lineage>
        <taxon>Bacteria</taxon>
        <taxon>Bacillati</taxon>
        <taxon>Armatimonadota</taxon>
        <taxon>environmental samples</taxon>
    </lineage>
</organism>
<name>A0A6J4IUN7_9BACT</name>
<dbReference type="InterPro" id="IPR003444">
    <property type="entry name" value="MraZ"/>
</dbReference>
<dbReference type="InterPro" id="IPR037914">
    <property type="entry name" value="SpoVT-AbrB_sf"/>
</dbReference>
<keyword evidence="2 7" id="KW-0963">Cytoplasm</keyword>
<sequence length="143" mass="16050">MFRGEHYHSVDDKGRVIIPLRFRNELGTTFVITKGLNHCLFVYREDDFETMEKHLLSQPALDKHTIRLQRWFSGGALETQVDNQGRVAIPSNLREFAGIGDEVAIVGAGNKIEVWSKPGWDAFNASLSDEDIAESAFETGLGK</sequence>
<dbReference type="GO" id="GO:0009295">
    <property type="term" value="C:nucleoid"/>
    <property type="evidence" value="ECO:0007669"/>
    <property type="project" value="UniProtKB-SubCell"/>
</dbReference>
<dbReference type="GO" id="GO:0005737">
    <property type="term" value="C:cytoplasm"/>
    <property type="evidence" value="ECO:0007669"/>
    <property type="project" value="UniProtKB-UniRule"/>
</dbReference>
<evidence type="ECO:0000313" key="9">
    <source>
        <dbReference type="EMBL" id="CAA9262490.1"/>
    </source>
</evidence>